<dbReference type="RefSeq" id="WP_005652213.1">
    <property type="nucleotide sequence ID" value="NZ_DAWEKG010000007.1"/>
</dbReference>
<dbReference type="AlphaFoldDB" id="A0A413UWF9"/>
<evidence type="ECO:0000313" key="2">
    <source>
        <dbReference type="Proteomes" id="UP000283482"/>
    </source>
</evidence>
<protein>
    <submittedName>
        <fullName evidence="1">Transcriptional regulator</fullName>
    </submittedName>
</protein>
<gene>
    <name evidence="1" type="ORF">DW889_15205</name>
</gene>
<comment type="caution">
    <text evidence="1">The sequence shown here is derived from an EMBL/GenBank/DDBJ whole genome shotgun (WGS) entry which is preliminary data.</text>
</comment>
<dbReference type="GeneID" id="31795911"/>
<name>A0A413UWF9_BACSE</name>
<dbReference type="EMBL" id="QSGN01000052">
    <property type="protein sequence ID" value="RHB24507.1"/>
    <property type="molecule type" value="Genomic_DNA"/>
</dbReference>
<organism evidence="1 2">
    <name type="scientific">Bacteroides stercoris</name>
    <dbReference type="NCBI Taxonomy" id="46506"/>
    <lineage>
        <taxon>Bacteria</taxon>
        <taxon>Pseudomonadati</taxon>
        <taxon>Bacteroidota</taxon>
        <taxon>Bacteroidia</taxon>
        <taxon>Bacteroidales</taxon>
        <taxon>Bacteroidaceae</taxon>
        <taxon>Bacteroides</taxon>
    </lineage>
</organism>
<accession>A0A413UWF9</accession>
<dbReference type="Proteomes" id="UP000283482">
    <property type="component" value="Unassembled WGS sequence"/>
</dbReference>
<evidence type="ECO:0000313" key="1">
    <source>
        <dbReference type="EMBL" id="RHB24507.1"/>
    </source>
</evidence>
<reference evidence="1 2" key="1">
    <citation type="submission" date="2018-08" db="EMBL/GenBank/DDBJ databases">
        <title>A genome reference for cultivated species of the human gut microbiota.</title>
        <authorList>
            <person name="Zou Y."/>
            <person name="Xue W."/>
            <person name="Luo G."/>
        </authorList>
    </citation>
    <scope>NUCLEOTIDE SEQUENCE [LARGE SCALE GENOMIC DNA]</scope>
    <source>
        <strain evidence="1 2">AM40-34</strain>
    </source>
</reference>
<proteinExistence type="predicted"/>
<sequence>MKPYVTIELQPYLHDFLYHEFGCTRGTDEYIQVTSANDLGKFIQAMVTVSDRPPQQSLKDHPIKLCLPIREWNHFILKENFIYIPEWKQQMLRDYIEASFRIRIREYFVSGYEKGYKQDRIIKAFLAAYNIKANALNYDAVKKYDYRNRRRIVKEVNHDIQLTLFD</sequence>